<organism evidence="2 3">
    <name type="scientific">Paenibacillus glucanolyticus</name>
    <dbReference type="NCBI Taxonomy" id="59843"/>
    <lineage>
        <taxon>Bacteria</taxon>
        <taxon>Bacillati</taxon>
        <taxon>Bacillota</taxon>
        <taxon>Bacilli</taxon>
        <taxon>Bacillales</taxon>
        <taxon>Paenibacillaceae</taxon>
        <taxon>Paenibacillus</taxon>
    </lineage>
</organism>
<evidence type="ECO:0000313" key="3">
    <source>
        <dbReference type="Proteomes" id="UP000076796"/>
    </source>
</evidence>
<dbReference type="AlphaFoldDB" id="A0A163ESE4"/>
<dbReference type="EMBL" id="LWMH01000002">
    <property type="protein sequence ID" value="KZS43987.1"/>
    <property type="molecule type" value="Genomic_DNA"/>
</dbReference>
<dbReference type="Proteomes" id="UP000076796">
    <property type="component" value="Unassembled WGS sequence"/>
</dbReference>
<reference evidence="2" key="1">
    <citation type="journal article" date="2016" name="Genome Announc.">
        <title>Draft genomes of two strains of Paenibacillus glucanolyticus with capability to degrade lignocellulose.</title>
        <authorList>
            <person name="Mathews S.L."/>
            <person name="Pawlak J."/>
            <person name="Grunden A.M."/>
        </authorList>
    </citation>
    <scope>NUCLEOTIDE SEQUENCE [LARGE SCALE GENOMIC DNA]</scope>
    <source>
        <strain evidence="2">SLM1</strain>
    </source>
</reference>
<feature type="transmembrane region" description="Helical" evidence="1">
    <location>
        <begin position="70"/>
        <end position="91"/>
    </location>
</feature>
<keyword evidence="1" id="KW-1133">Transmembrane helix</keyword>
<feature type="transmembrane region" description="Helical" evidence="1">
    <location>
        <begin position="43"/>
        <end position="63"/>
    </location>
</feature>
<accession>A0A163ESE4</accession>
<keyword evidence="1" id="KW-0812">Transmembrane</keyword>
<keyword evidence="1" id="KW-0472">Membrane</keyword>
<keyword evidence="3" id="KW-1185">Reference proteome</keyword>
<evidence type="ECO:0000256" key="1">
    <source>
        <dbReference type="SAM" id="Phobius"/>
    </source>
</evidence>
<dbReference type="STRING" id="59843.A3958_00610"/>
<feature type="transmembrane region" description="Helical" evidence="1">
    <location>
        <begin position="12"/>
        <end position="31"/>
    </location>
</feature>
<evidence type="ECO:0000313" key="2">
    <source>
        <dbReference type="EMBL" id="KZS43987.1"/>
    </source>
</evidence>
<protein>
    <submittedName>
        <fullName evidence="2">Uncharacterized protein</fullName>
    </submittedName>
</protein>
<name>A0A163ESE4_9BACL</name>
<sequence length="95" mass="10668">MRYTLLKNSFVPVSFGLLLAAIWVPIGIITYMNTLAASMTLKYIVHFLLGLPLIVVIFGLILLRKKSAYHIFSISYLILTFLITVLIPIIAESQV</sequence>
<proteinExistence type="predicted"/>
<comment type="caution">
    <text evidence="2">The sequence shown here is derived from an EMBL/GenBank/DDBJ whole genome shotgun (WGS) entry which is preliminary data.</text>
</comment>
<gene>
    <name evidence="2" type="ORF">AWU65_28340</name>
</gene>